<dbReference type="PANTHER" id="PTHR10587:SF133">
    <property type="entry name" value="CHITIN DEACETYLASE 1-RELATED"/>
    <property type="match status" value="1"/>
</dbReference>
<name>A0ABX2ZVZ8_9BACI</name>
<keyword evidence="2" id="KW-0378">Hydrolase</keyword>
<dbReference type="Gene3D" id="3.20.20.370">
    <property type="entry name" value="Glycoside hydrolase/deacetylase"/>
    <property type="match status" value="1"/>
</dbReference>
<dbReference type="Pfam" id="PF01522">
    <property type="entry name" value="Polysacc_deac_1"/>
    <property type="match status" value="1"/>
</dbReference>
<organism evidence="5 6">
    <name type="scientific">Gottfriedia luciferensis</name>
    <dbReference type="NCBI Taxonomy" id="178774"/>
    <lineage>
        <taxon>Bacteria</taxon>
        <taxon>Bacillati</taxon>
        <taxon>Bacillota</taxon>
        <taxon>Bacilli</taxon>
        <taxon>Bacillales</taxon>
        <taxon>Bacillaceae</taxon>
        <taxon>Gottfriedia</taxon>
    </lineage>
</organism>
<accession>A0ABX2ZVZ8</accession>
<feature type="domain" description="NodB homology" evidence="4">
    <location>
        <begin position="44"/>
        <end position="229"/>
    </location>
</feature>
<dbReference type="PROSITE" id="PS51677">
    <property type="entry name" value="NODB"/>
    <property type="match status" value="1"/>
</dbReference>
<dbReference type="InterPro" id="IPR002509">
    <property type="entry name" value="NODB_dom"/>
</dbReference>
<keyword evidence="3" id="KW-1133">Transmembrane helix</keyword>
<keyword evidence="1" id="KW-0479">Metal-binding</keyword>
<evidence type="ECO:0000256" key="1">
    <source>
        <dbReference type="ARBA" id="ARBA00022723"/>
    </source>
</evidence>
<protein>
    <recommendedName>
        <fullName evidence="4">NodB homology domain-containing protein</fullName>
    </recommendedName>
</protein>
<dbReference type="SUPFAM" id="SSF88713">
    <property type="entry name" value="Glycoside hydrolase/deacetylase"/>
    <property type="match status" value="1"/>
</dbReference>
<dbReference type="RefSeq" id="WP_069032596.1">
    <property type="nucleotide sequence ID" value="NZ_MDKC01000002.1"/>
</dbReference>
<dbReference type="InterPro" id="IPR011330">
    <property type="entry name" value="Glyco_hydro/deAcase_b/a-brl"/>
</dbReference>
<evidence type="ECO:0000256" key="2">
    <source>
        <dbReference type="ARBA" id="ARBA00022801"/>
    </source>
</evidence>
<evidence type="ECO:0000259" key="4">
    <source>
        <dbReference type="PROSITE" id="PS51677"/>
    </source>
</evidence>
<evidence type="ECO:0000313" key="5">
    <source>
        <dbReference type="EMBL" id="ODG93544.1"/>
    </source>
</evidence>
<dbReference type="Proteomes" id="UP000094580">
    <property type="component" value="Unassembled WGS sequence"/>
</dbReference>
<feature type="transmembrane region" description="Helical" evidence="3">
    <location>
        <begin position="6"/>
        <end position="26"/>
    </location>
</feature>
<keyword evidence="3" id="KW-0472">Membrane</keyword>
<dbReference type="InterPro" id="IPR050248">
    <property type="entry name" value="Polysacc_deacetylase_ArnD"/>
</dbReference>
<keyword evidence="6" id="KW-1185">Reference proteome</keyword>
<sequence>MLRIFVIIGGLLVILFILYGPIPSLLTRLFKFFSIHTVSINNQKRIALTFDDGPHPVYTTLLLDLLQSHSIKATFFVLGSEAEKYPAIIKRIHEDGHLIGIHNYKHKCNWFLSPKHLNNQIEKTASIIKKITNSDAIYYRPPWGLVSLPLLFQKKLKIILWSVMANDWSSKKGSEGIYSLLLNQTKPGAIILLHDNGDTFGADEDAPIHTIKALERFIGYCLQNQYQFVRIDH</sequence>
<reference evidence="5 6" key="1">
    <citation type="submission" date="2016-07" db="EMBL/GenBank/DDBJ databases">
        <authorList>
            <person name="Townsley L."/>
            <person name="Shank E.A."/>
        </authorList>
    </citation>
    <scope>NUCLEOTIDE SEQUENCE [LARGE SCALE GENOMIC DNA]</scope>
    <source>
        <strain evidence="5 6">CH01</strain>
    </source>
</reference>
<proteinExistence type="predicted"/>
<keyword evidence="3" id="KW-0812">Transmembrane</keyword>
<dbReference type="EMBL" id="MDKC01000002">
    <property type="protein sequence ID" value="ODG93544.1"/>
    <property type="molecule type" value="Genomic_DNA"/>
</dbReference>
<dbReference type="PANTHER" id="PTHR10587">
    <property type="entry name" value="GLYCOSYL TRANSFERASE-RELATED"/>
    <property type="match status" value="1"/>
</dbReference>
<comment type="caution">
    <text evidence="5">The sequence shown here is derived from an EMBL/GenBank/DDBJ whole genome shotgun (WGS) entry which is preliminary data.</text>
</comment>
<dbReference type="CDD" id="cd10959">
    <property type="entry name" value="CE4_NodB_like_3"/>
    <property type="match status" value="1"/>
</dbReference>
<evidence type="ECO:0000313" key="6">
    <source>
        <dbReference type="Proteomes" id="UP000094580"/>
    </source>
</evidence>
<gene>
    <name evidence="5" type="ORF">BED47_04480</name>
</gene>
<evidence type="ECO:0000256" key="3">
    <source>
        <dbReference type="SAM" id="Phobius"/>
    </source>
</evidence>